<dbReference type="AlphaFoldDB" id="A0A3E0EMY1"/>
<protein>
    <submittedName>
        <fullName evidence="1">Uncharacterized protein</fullName>
    </submittedName>
</protein>
<evidence type="ECO:0000313" key="2">
    <source>
        <dbReference type="Proteomes" id="UP000257136"/>
    </source>
</evidence>
<dbReference type="Proteomes" id="UP000257136">
    <property type="component" value="Unassembled WGS sequence"/>
</dbReference>
<name>A0A3E0EMY1_9FLAO</name>
<evidence type="ECO:0000313" key="1">
    <source>
        <dbReference type="EMBL" id="REG98506.1"/>
    </source>
</evidence>
<proteinExistence type="predicted"/>
<dbReference type="EMBL" id="QUNI01000006">
    <property type="protein sequence ID" value="REG98506.1"/>
    <property type="molecule type" value="Genomic_DNA"/>
</dbReference>
<dbReference type="RefSeq" id="WP_115813400.1">
    <property type="nucleotide sequence ID" value="NZ_QUNI01000006.1"/>
</dbReference>
<gene>
    <name evidence="1" type="ORF">C8P67_106104</name>
</gene>
<organism evidence="1 2">
    <name type="scientific">Flavobacterium aquicola</name>
    <dbReference type="NCBI Taxonomy" id="1682742"/>
    <lineage>
        <taxon>Bacteria</taxon>
        <taxon>Pseudomonadati</taxon>
        <taxon>Bacteroidota</taxon>
        <taxon>Flavobacteriia</taxon>
        <taxon>Flavobacteriales</taxon>
        <taxon>Flavobacteriaceae</taxon>
        <taxon>Flavobacterium</taxon>
    </lineage>
</organism>
<keyword evidence="2" id="KW-1185">Reference proteome</keyword>
<reference evidence="1 2" key="1">
    <citation type="submission" date="2018-08" db="EMBL/GenBank/DDBJ databases">
        <title>Genomic Encyclopedia of Archaeal and Bacterial Type Strains, Phase II (KMG-II): from individual species to whole genera.</title>
        <authorList>
            <person name="Goeker M."/>
        </authorList>
    </citation>
    <scope>NUCLEOTIDE SEQUENCE [LARGE SCALE GENOMIC DNA]</scope>
    <source>
        <strain evidence="1 2">DSM 100880</strain>
    </source>
</reference>
<comment type="caution">
    <text evidence="1">The sequence shown here is derived from an EMBL/GenBank/DDBJ whole genome shotgun (WGS) entry which is preliminary data.</text>
</comment>
<sequence length="67" mass="7745">MFSLAQMVVASCVPGVQAHRYNGQLDLAPEKSFIIYSFLTFEKECCFFRGFYPLWLGNGSNHWFLCK</sequence>
<accession>A0A3E0EMY1</accession>